<comment type="subcellular location">
    <subcellularLocation>
        <location evidence="1">Nucleus</location>
    </subcellularLocation>
</comment>
<dbReference type="GO" id="GO:0000502">
    <property type="term" value="C:proteasome complex"/>
    <property type="evidence" value="ECO:0007669"/>
    <property type="project" value="UniProtKB-KW"/>
</dbReference>
<dbReference type="InterPro" id="IPR032501">
    <property type="entry name" value="Prot_ATP_ID_OB_2nd"/>
</dbReference>
<dbReference type="SUPFAM" id="SSF52540">
    <property type="entry name" value="P-loop containing nucleoside triphosphate hydrolases"/>
    <property type="match status" value="1"/>
</dbReference>
<keyword evidence="5" id="KW-0647">Proteasome</keyword>
<dbReference type="OMA" id="NKISHEH"/>
<dbReference type="FunFam" id="3.40.50.300:FF:002453">
    <property type="entry name" value="26S protease regulatory subunit putative"/>
    <property type="match status" value="1"/>
</dbReference>
<dbReference type="InterPro" id="IPR041569">
    <property type="entry name" value="AAA_lid_3"/>
</dbReference>
<keyword evidence="3 6" id="KW-0547">Nucleotide-binding</keyword>
<dbReference type="InterPro" id="IPR003593">
    <property type="entry name" value="AAA+_ATPase"/>
</dbReference>
<dbReference type="HOGENOM" id="CLU_000688_2_4_1"/>
<reference evidence="9" key="1">
    <citation type="submission" date="2012-06" db="EMBL/GenBank/DDBJ databases">
        <title>Short 5' UTR of Entamoeba genes.</title>
        <authorList>
            <person name="Hiranuka K."/>
            <person name="Kumagai M."/>
            <person name="Wakaguri H."/>
            <person name="Suzuki Y."/>
            <person name="Sugano S."/>
            <person name="Watanabe J."/>
            <person name="Makioka A."/>
        </authorList>
    </citation>
    <scope>NUCLEOTIDE SEQUENCE</scope>
    <source>
        <strain evidence="9">HM-1:IMSS</strain>
    </source>
</reference>
<dbReference type="InterPro" id="IPR012340">
    <property type="entry name" value="NA-bd_OB-fold"/>
</dbReference>
<dbReference type="GO" id="GO:0005524">
    <property type="term" value="F:ATP binding"/>
    <property type="evidence" value="ECO:0007669"/>
    <property type="project" value="UniProtKB-KW"/>
</dbReference>
<dbReference type="Pfam" id="PF17862">
    <property type="entry name" value="AAA_lid_3"/>
    <property type="match status" value="1"/>
</dbReference>
<dbReference type="SMART" id="SM00382">
    <property type="entry name" value="AAA"/>
    <property type="match status" value="1"/>
</dbReference>
<name>A0A060N4S4_ENTHI</name>
<protein>
    <submittedName>
        <fullName evidence="9">26S protease regulatory subunit, putative</fullName>
    </submittedName>
</protein>
<accession>A0A060N4S4</accession>
<feature type="domain" description="AAA+ ATPase" evidence="8">
    <location>
        <begin position="202"/>
        <end position="341"/>
    </location>
</feature>
<evidence type="ECO:0000256" key="7">
    <source>
        <dbReference type="SAM" id="Coils"/>
    </source>
</evidence>
<keyword evidence="9" id="KW-0378">Hydrolase</keyword>
<evidence type="ECO:0000256" key="5">
    <source>
        <dbReference type="ARBA" id="ARBA00022942"/>
    </source>
</evidence>
<dbReference type="FunFam" id="1.10.8.60:FF:000009">
    <property type="entry name" value="26S protease regulatory subunit 6A"/>
    <property type="match status" value="1"/>
</dbReference>
<feature type="coiled-coil region" evidence="7">
    <location>
        <begin position="15"/>
        <end position="63"/>
    </location>
</feature>
<dbReference type="EMBL" id="AK419342">
    <property type="protein sequence ID" value="BAN38031.1"/>
    <property type="molecule type" value="mRNA"/>
</dbReference>
<dbReference type="Gene3D" id="3.40.50.300">
    <property type="entry name" value="P-loop containing nucleotide triphosphate hydrolases"/>
    <property type="match status" value="1"/>
</dbReference>
<dbReference type="PROSITE" id="PS00674">
    <property type="entry name" value="AAA"/>
    <property type="match status" value="1"/>
</dbReference>
<evidence type="ECO:0000313" key="9">
    <source>
        <dbReference type="EMBL" id="BAN38031.1"/>
    </source>
</evidence>
<dbReference type="FunFam" id="2.40.50.140:FF:000505">
    <property type="entry name" value="26S protease regulatory subunit 6A, putative"/>
    <property type="match status" value="1"/>
</dbReference>
<dbReference type="GO" id="GO:0008233">
    <property type="term" value="F:peptidase activity"/>
    <property type="evidence" value="ECO:0007669"/>
    <property type="project" value="UniProtKB-KW"/>
</dbReference>
<dbReference type="Pfam" id="PF00004">
    <property type="entry name" value="AAA"/>
    <property type="match status" value="1"/>
</dbReference>
<keyword evidence="7" id="KW-0175">Coiled coil</keyword>
<keyword evidence="9" id="KW-0645">Protease</keyword>
<dbReference type="InterPro" id="IPR050221">
    <property type="entry name" value="26S_Proteasome_ATPase"/>
</dbReference>
<dbReference type="GO" id="GO:0005634">
    <property type="term" value="C:nucleus"/>
    <property type="evidence" value="ECO:0007669"/>
    <property type="project" value="UniProtKB-SubCell"/>
</dbReference>
<dbReference type="GO" id="GO:0016887">
    <property type="term" value="F:ATP hydrolysis activity"/>
    <property type="evidence" value="ECO:0007669"/>
    <property type="project" value="InterPro"/>
</dbReference>
<evidence type="ECO:0000256" key="2">
    <source>
        <dbReference type="ARBA" id="ARBA00006914"/>
    </source>
</evidence>
<dbReference type="InterPro" id="IPR003960">
    <property type="entry name" value="ATPase_AAA_CS"/>
</dbReference>
<keyword evidence="4 6" id="KW-0067">ATP-binding</keyword>
<evidence type="ECO:0000256" key="1">
    <source>
        <dbReference type="ARBA" id="ARBA00004123"/>
    </source>
</evidence>
<dbReference type="InterPro" id="IPR027417">
    <property type="entry name" value="P-loop_NTPase"/>
</dbReference>
<dbReference type="Gene3D" id="1.10.8.60">
    <property type="match status" value="1"/>
</dbReference>
<proteinExistence type="evidence at transcript level"/>
<dbReference type="Pfam" id="PF16450">
    <property type="entry name" value="Prot_ATP_ID_OB_C"/>
    <property type="match status" value="1"/>
</dbReference>
<dbReference type="Gene3D" id="2.40.50.140">
    <property type="entry name" value="Nucleic acid-binding proteins"/>
    <property type="match status" value="1"/>
</dbReference>
<organism evidence="9">
    <name type="scientific">Entamoeba histolytica</name>
    <dbReference type="NCBI Taxonomy" id="5759"/>
    <lineage>
        <taxon>Eukaryota</taxon>
        <taxon>Amoebozoa</taxon>
        <taxon>Evosea</taxon>
        <taxon>Archamoebae</taxon>
        <taxon>Mastigamoebida</taxon>
        <taxon>Entamoebidae</taxon>
        <taxon>Entamoeba</taxon>
    </lineage>
</organism>
<sequence>MEGFTEEEMITLNEADVLSLSNEEIKQQIKQMERQEGVIRHEHERIRQELAVINKQNKESKEKIEMFAKLPFLISNVVEILDLPPEESDDGSGLDNKGNVGTKGVVINTSMRSNVFLPVSGLVNVKDLKPGDLVGVNKDTYLILEKLPQQYDGRVKSMEVIERPTETYNDVGGLDKEMKEMIEAIVLPMTQKEKFEKLGIQTPKGVLLYGPPGTGKTLMARACAAQTKSTFLKLAAPQLVSSSIGDGSRIIREMFELAKSKAPAIIFIDEIDAIGTKRTESEHSGDREIQRTMLELLNQLDGFSKTDDVRVIAATNRIDVLDPALLRSGRFDRKIEFPTPNEEARVHILQIHSKKLKCSDDINFEELARSTQDFNGAQLKAVCVEAGMIALRREAIEIRHEDFQQGILEVQSKKKKSLTYFA</sequence>
<dbReference type="GO" id="GO:0006508">
    <property type="term" value="P:proteolysis"/>
    <property type="evidence" value="ECO:0007669"/>
    <property type="project" value="UniProtKB-KW"/>
</dbReference>
<evidence type="ECO:0000256" key="6">
    <source>
        <dbReference type="RuleBase" id="RU003651"/>
    </source>
</evidence>
<dbReference type="InterPro" id="IPR003959">
    <property type="entry name" value="ATPase_AAA_core"/>
</dbReference>
<evidence type="ECO:0000256" key="4">
    <source>
        <dbReference type="ARBA" id="ARBA00022840"/>
    </source>
</evidence>
<dbReference type="AlphaFoldDB" id="A0A060N4S4"/>
<evidence type="ECO:0000259" key="8">
    <source>
        <dbReference type="SMART" id="SM00382"/>
    </source>
</evidence>
<evidence type="ECO:0000256" key="3">
    <source>
        <dbReference type="ARBA" id="ARBA00022741"/>
    </source>
</evidence>
<comment type="similarity">
    <text evidence="2 6">Belongs to the AAA ATPase family.</text>
</comment>
<dbReference type="PANTHER" id="PTHR23073">
    <property type="entry name" value="26S PROTEASOME REGULATORY SUBUNIT"/>
    <property type="match status" value="1"/>
</dbReference>